<dbReference type="Proteomes" id="UP001060085">
    <property type="component" value="Linkage Group LG02"/>
</dbReference>
<reference evidence="2" key="1">
    <citation type="journal article" date="2023" name="Nat. Plants">
        <title>Single-cell RNA sequencing provides a high-resolution roadmap for understanding the multicellular compartmentation of specialized metabolism.</title>
        <authorList>
            <person name="Sun S."/>
            <person name="Shen X."/>
            <person name="Li Y."/>
            <person name="Li Y."/>
            <person name="Wang S."/>
            <person name="Li R."/>
            <person name="Zhang H."/>
            <person name="Shen G."/>
            <person name="Guo B."/>
            <person name="Wei J."/>
            <person name="Xu J."/>
            <person name="St-Pierre B."/>
            <person name="Chen S."/>
            <person name="Sun C."/>
        </authorList>
    </citation>
    <scope>NUCLEOTIDE SEQUENCE [LARGE SCALE GENOMIC DNA]</scope>
</reference>
<proteinExistence type="predicted"/>
<accession>A0ACC0BZ79</accession>
<sequence>MPLHHCTGDFPSSMVKFSSLRPASPSASSFPLFSPFPLVILSTRLPLELHTPARHLTPSSPLSSPLAIVQAPLNSSRPMVILVSSRNLCESWNFGLLFSLHLKENLSSDSWQDGLLGTNCPIPSKWNWTYQFQVKDQIGSFFYFPSLNFQRASGGFVSFITNNRVVIPILFGTPYGDITIVIGDLYT</sequence>
<evidence type="ECO:0000313" key="1">
    <source>
        <dbReference type="EMBL" id="KAI5677927.1"/>
    </source>
</evidence>
<comment type="caution">
    <text evidence="1">The sequence shown here is derived from an EMBL/GenBank/DDBJ whole genome shotgun (WGS) entry which is preliminary data.</text>
</comment>
<keyword evidence="2" id="KW-1185">Reference proteome</keyword>
<gene>
    <name evidence="1" type="ORF">M9H77_08877</name>
</gene>
<evidence type="ECO:0000313" key="2">
    <source>
        <dbReference type="Proteomes" id="UP001060085"/>
    </source>
</evidence>
<organism evidence="1 2">
    <name type="scientific">Catharanthus roseus</name>
    <name type="common">Madagascar periwinkle</name>
    <name type="synonym">Vinca rosea</name>
    <dbReference type="NCBI Taxonomy" id="4058"/>
    <lineage>
        <taxon>Eukaryota</taxon>
        <taxon>Viridiplantae</taxon>
        <taxon>Streptophyta</taxon>
        <taxon>Embryophyta</taxon>
        <taxon>Tracheophyta</taxon>
        <taxon>Spermatophyta</taxon>
        <taxon>Magnoliopsida</taxon>
        <taxon>eudicotyledons</taxon>
        <taxon>Gunneridae</taxon>
        <taxon>Pentapetalae</taxon>
        <taxon>asterids</taxon>
        <taxon>lamiids</taxon>
        <taxon>Gentianales</taxon>
        <taxon>Apocynaceae</taxon>
        <taxon>Rauvolfioideae</taxon>
        <taxon>Vinceae</taxon>
        <taxon>Catharanthinae</taxon>
        <taxon>Catharanthus</taxon>
    </lineage>
</organism>
<protein>
    <submittedName>
        <fullName evidence="1">Uncharacterized protein</fullName>
    </submittedName>
</protein>
<name>A0ACC0BZ79_CATRO</name>
<dbReference type="EMBL" id="CM044702">
    <property type="protein sequence ID" value="KAI5677927.1"/>
    <property type="molecule type" value="Genomic_DNA"/>
</dbReference>